<feature type="region of interest" description="Disordered" evidence="1">
    <location>
        <begin position="246"/>
        <end position="267"/>
    </location>
</feature>
<comment type="caution">
    <text evidence="2">The sequence shown here is derived from an EMBL/GenBank/DDBJ whole genome shotgun (WGS) entry which is preliminary data.</text>
</comment>
<dbReference type="Proteomes" id="UP000308365">
    <property type="component" value="Unassembled WGS sequence"/>
</dbReference>
<feature type="region of interest" description="Disordered" evidence="1">
    <location>
        <begin position="1"/>
        <end position="80"/>
    </location>
</feature>
<accession>A0A4U1FKN4</accession>
<proteinExistence type="predicted"/>
<protein>
    <submittedName>
        <fullName evidence="2">Uncharacterized protein</fullName>
    </submittedName>
</protein>
<dbReference type="EMBL" id="RWIC01000079">
    <property type="protein sequence ID" value="TKC50553.1"/>
    <property type="molecule type" value="Genomic_DNA"/>
</dbReference>
<name>A0A4U1FKN4_MONMO</name>
<evidence type="ECO:0000256" key="1">
    <source>
        <dbReference type="SAM" id="MobiDB-lite"/>
    </source>
</evidence>
<feature type="compositionally biased region" description="Polar residues" evidence="1">
    <location>
        <begin position="11"/>
        <end position="23"/>
    </location>
</feature>
<gene>
    <name evidence="2" type="ORF">EI555_019187</name>
</gene>
<evidence type="ECO:0000313" key="2">
    <source>
        <dbReference type="EMBL" id="TKC50553.1"/>
    </source>
</evidence>
<evidence type="ECO:0000313" key="3">
    <source>
        <dbReference type="Proteomes" id="UP000308365"/>
    </source>
</evidence>
<feature type="compositionally biased region" description="Basic and acidic residues" evidence="1">
    <location>
        <begin position="33"/>
        <end position="43"/>
    </location>
</feature>
<feature type="non-terminal residue" evidence="2">
    <location>
        <position position="267"/>
    </location>
</feature>
<dbReference type="AlphaFoldDB" id="A0A4U1FKN4"/>
<reference evidence="3" key="1">
    <citation type="journal article" date="2019" name="IScience">
        <title>Narwhal Genome Reveals Long-Term Low Genetic Diversity despite Current Large Abundance Size.</title>
        <authorList>
            <person name="Westbury M.V."/>
            <person name="Petersen B."/>
            <person name="Garde E."/>
            <person name="Heide-Jorgensen M.P."/>
            <person name="Lorenzen E.D."/>
        </authorList>
    </citation>
    <scope>NUCLEOTIDE SEQUENCE [LARGE SCALE GENOMIC DNA]</scope>
</reference>
<sequence>MRCSPFHHQLSDSALGSSFSKTSPAPHLLPPRVRAETEKRRGGEGTGTALSYSLSAVLGKEKGKGRGPGREWGLSPSDPGVRGAVRSDVLGVGPLSVAEDLGLSPLGPEFPGLTPRFSNIRVSAPEIPDIRDSGPNLSKPGALFHRVSNIWGSGPCVHQYPGFIPHEFKYQIRPPPVRISGVKTPQSEIRDSATVALEEKEDWTARSDQVVTPSPPGEASRARPLGRAKAEEEVARGKVSLPLSLLGRAAGGPQEEAEALGHHSDPY</sequence>
<organism evidence="2 3">
    <name type="scientific">Monodon monoceros</name>
    <name type="common">Narwhal</name>
    <name type="synonym">Ceratodon monodon</name>
    <dbReference type="NCBI Taxonomy" id="40151"/>
    <lineage>
        <taxon>Eukaryota</taxon>
        <taxon>Metazoa</taxon>
        <taxon>Chordata</taxon>
        <taxon>Craniata</taxon>
        <taxon>Vertebrata</taxon>
        <taxon>Euteleostomi</taxon>
        <taxon>Mammalia</taxon>
        <taxon>Eutheria</taxon>
        <taxon>Laurasiatheria</taxon>
        <taxon>Artiodactyla</taxon>
        <taxon>Whippomorpha</taxon>
        <taxon>Cetacea</taxon>
        <taxon>Odontoceti</taxon>
        <taxon>Monodontidae</taxon>
        <taxon>Monodon</taxon>
    </lineage>
</organism>
<feature type="region of interest" description="Disordered" evidence="1">
    <location>
        <begin position="202"/>
        <end position="233"/>
    </location>
</feature>